<organism evidence="1 2">
    <name type="scientific">Fraxinus pennsylvanica</name>
    <dbReference type="NCBI Taxonomy" id="56036"/>
    <lineage>
        <taxon>Eukaryota</taxon>
        <taxon>Viridiplantae</taxon>
        <taxon>Streptophyta</taxon>
        <taxon>Embryophyta</taxon>
        <taxon>Tracheophyta</taxon>
        <taxon>Spermatophyta</taxon>
        <taxon>Magnoliopsida</taxon>
        <taxon>eudicotyledons</taxon>
        <taxon>Gunneridae</taxon>
        <taxon>Pentapetalae</taxon>
        <taxon>asterids</taxon>
        <taxon>lamiids</taxon>
        <taxon>Lamiales</taxon>
        <taxon>Oleaceae</taxon>
        <taxon>Oleeae</taxon>
        <taxon>Fraxinus</taxon>
    </lineage>
</organism>
<proteinExistence type="predicted"/>
<evidence type="ECO:0000313" key="2">
    <source>
        <dbReference type="Proteomes" id="UP000834106"/>
    </source>
</evidence>
<dbReference type="PANTHER" id="PTHR12947">
    <property type="entry name" value="AMSH-LIKE PROTEASE"/>
    <property type="match status" value="1"/>
</dbReference>
<dbReference type="Proteomes" id="UP000834106">
    <property type="component" value="Chromosome 15"/>
</dbReference>
<dbReference type="EMBL" id="OU503050">
    <property type="protein sequence ID" value="CAI9776779.1"/>
    <property type="molecule type" value="Genomic_DNA"/>
</dbReference>
<gene>
    <name evidence="1" type="ORF">FPE_LOCUS24209</name>
</gene>
<protein>
    <recommendedName>
        <fullName evidence="3">USP8 dimerisation domain-containing protein</fullName>
    </recommendedName>
</protein>
<reference evidence="1" key="1">
    <citation type="submission" date="2023-05" db="EMBL/GenBank/DDBJ databases">
        <authorList>
            <person name="Huff M."/>
        </authorList>
    </citation>
    <scope>NUCLEOTIDE SEQUENCE</scope>
</reference>
<dbReference type="GO" id="GO:0016020">
    <property type="term" value="C:membrane"/>
    <property type="evidence" value="ECO:0007669"/>
    <property type="project" value="TreeGrafter"/>
</dbReference>
<name>A0AAD1ZWG7_9LAMI</name>
<evidence type="ECO:0000313" key="1">
    <source>
        <dbReference type="EMBL" id="CAI9776779.1"/>
    </source>
</evidence>
<dbReference type="Gene3D" id="1.20.58.80">
    <property type="entry name" value="Phosphotransferase system, lactose/cellobiose-type IIA subunit"/>
    <property type="match status" value="1"/>
</dbReference>
<dbReference type="PANTHER" id="PTHR12947:SF18">
    <property type="entry name" value="AMSH-LIKE UBIQUITIN THIOESTERASE 3"/>
    <property type="match status" value="1"/>
</dbReference>
<sequence length="139" mass="15778">MLLRYSSLVVETIPHHRDYYALCQKERSFAKKKLFAVLDELETLKPLVRQLDQLDNANTTSQAHQIDGQKLIPDASTVPLLPALNYKSFLSYDNKRLSPVTAPSSTLKQNNENTRVSSSYSIDTQFQKLSACITKTLLF</sequence>
<dbReference type="AlphaFoldDB" id="A0AAD1ZWG7"/>
<accession>A0AAD1ZWG7</accession>
<dbReference type="GO" id="GO:0071108">
    <property type="term" value="P:protein K48-linked deubiquitination"/>
    <property type="evidence" value="ECO:0007669"/>
    <property type="project" value="TreeGrafter"/>
</dbReference>
<evidence type="ECO:0008006" key="3">
    <source>
        <dbReference type="Google" id="ProtNLM"/>
    </source>
</evidence>
<dbReference type="GO" id="GO:0005768">
    <property type="term" value="C:endosome"/>
    <property type="evidence" value="ECO:0007669"/>
    <property type="project" value="TreeGrafter"/>
</dbReference>
<keyword evidence="2" id="KW-1185">Reference proteome</keyword>
<dbReference type="GO" id="GO:0070536">
    <property type="term" value="P:protein K63-linked deubiquitination"/>
    <property type="evidence" value="ECO:0007669"/>
    <property type="project" value="TreeGrafter"/>
</dbReference>